<gene>
    <name evidence="1" type="ORF">L596_027043</name>
</gene>
<dbReference type="AlphaFoldDB" id="A0A4U5M356"/>
<evidence type="ECO:0000313" key="2">
    <source>
        <dbReference type="Proteomes" id="UP000298663"/>
    </source>
</evidence>
<reference evidence="1 2" key="2">
    <citation type="journal article" date="2019" name="G3 (Bethesda)">
        <title>Hybrid Assembly of the Genome of the Entomopathogenic Nematode Steinernema carpocapsae Identifies the X-Chromosome.</title>
        <authorList>
            <person name="Serra L."/>
            <person name="Macchietto M."/>
            <person name="Macias-Munoz A."/>
            <person name="McGill C.J."/>
            <person name="Rodriguez I.M."/>
            <person name="Rodriguez B."/>
            <person name="Murad R."/>
            <person name="Mortazavi A."/>
        </authorList>
    </citation>
    <scope>NUCLEOTIDE SEQUENCE [LARGE SCALE GENOMIC DNA]</scope>
    <source>
        <strain evidence="1 2">ALL</strain>
    </source>
</reference>
<keyword evidence="2" id="KW-1185">Reference proteome</keyword>
<organism evidence="1 2">
    <name type="scientific">Steinernema carpocapsae</name>
    <name type="common">Entomopathogenic nematode</name>
    <dbReference type="NCBI Taxonomy" id="34508"/>
    <lineage>
        <taxon>Eukaryota</taxon>
        <taxon>Metazoa</taxon>
        <taxon>Ecdysozoa</taxon>
        <taxon>Nematoda</taxon>
        <taxon>Chromadorea</taxon>
        <taxon>Rhabditida</taxon>
        <taxon>Tylenchina</taxon>
        <taxon>Panagrolaimomorpha</taxon>
        <taxon>Strongyloidoidea</taxon>
        <taxon>Steinernematidae</taxon>
        <taxon>Steinernema</taxon>
    </lineage>
</organism>
<accession>A0A4U5M356</accession>
<comment type="caution">
    <text evidence="1">The sequence shown here is derived from an EMBL/GenBank/DDBJ whole genome shotgun (WGS) entry which is preliminary data.</text>
</comment>
<dbReference type="EMBL" id="AZBU02000010">
    <property type="protein sequence ID" value="TKR63181.1"/>
    <property type="molecule type" value="Genomic_DNA"/>
</dbReference>
<sequence>MLCERRTLERRTPSGAVSSQIGKCSNLLAAQSTPEPSPRFALVELAFRSQHLACEGVTKIEMLAAYVAFEARRRLAQFVTYRES</sequence>
<evidence type="ECO:0000313" key="1">
    <source>
        <dbReference type="EMBL" id="TKR63181.1"/>
    </source>
</evidence>
<name>A0A4U5M356_STECR</name>
<dbReference type="Proteomes" id="UP000298663">
    <property type="component" value="Unassembled WGS sequence"/>
</dbReference>
<reference evidence="1 2" key="1">
    <citation type="journal article" date="2015" name="Genome Biol.">
        <title>Comparative genomics of Steinernema reveals deeply conserved gene regulatory networks.</title>
        <authorList>
            <person name="Dillman A.R."/>
            <person name="Macchietto M."/>
            <person name="Porter C.F."/>
            <person name="Rogers A."/>
            <person name="Williams B."/>
            <person name="Antoshechkin I."/>
            <person name="Lee M.M."/>
            <person name="Goodwin Z."/>
            <person name="Lu X."/>
            <person name="Lewis E.E."/>
            <person name="Goodrich-Blair H."/>
            <person name="Stock S.P."/>
            <person name="Adams B.J."/>
            <person name="Sternberg P.W."/>
            <person name="Mortazavi A."/>
        </authorList>
    </citation>
    <scope>NUCLEOTIDE SEQUENCE [LARGE SCALE GENOMIC DNA]</scope>
    <source>
        <strain evidence="1 2">ALL</strain>
    </source>
</reference>
<protein>
    <submittedName>
        <fullName evidence="1">Uncharacterized protein</fullName>
    </submittedName>
</protein>
<proteinExistence type="predicted"/>